<evidence type="ECO:0000259" key="2">
    <source>
        <dbReference type="Pfam" id="PF01979"/>
    </source>
</evidence>
<evidence type="ECO:0000313" key="3">
    <source>
        <dbReference type="EMBL" id="HEB96793.1"/>
    </source>
</evidence>
<sequence>MSRTAGGMLEINYLSLDRRRIFAARVAWADGVITGVTELGPEDPSLGYLLPGFIDAHVHIESAMLPPAEFGRQALCHGTLAVVADPHEIANVLGLPGVLYMLEEARRTPFHAFFGAPSCVPATPFETAGGALDCAGIERLLAEPEVCCLSEMMNWPGVLRRDPGVMEKIGLATRLGRPVDGHAPGLQGAEAAAYAGAGISTDHECVSLAEARDKIAAGMRVLIREGSAARNFDTLHPLIAEAPDRVMFCSDDKHPDDLL</sequence>
<dbReference type="PANTHER" id="PTHR11113:SF2">
    <property type="entry name" value="ADENINE DEAMINASE"/>
    <property type="match status" value="1"/>
</dbReference>
<dbReference type="Proteomes" id="UP000886251">
    <property type="component" value="Unassembled WGS sequence"/>
</dbReference>
<comment type="caution">
    <text evidence="3">The sequence shown here is derived from an EMBL/GenBank/DDBJ whole genome shotgun (WGS) entry which is preliminary data.</text>
</comment>
<dbReference type="GO" id="GO:0000034">
    <property type="term" value="F:adenine deaminase activity"/>
    <property type="evidence" value="ECO:0007669"/>
    <property type="project" value="TreeGrafter"/>
</dbReference>
<organism evidence="3">
    <name type="scientific">Sedimenticola thiotaurini</name>
    <dbReference type="NCBI Taxonomy" id="1543721"/>
    <lineage>
        <taxon>Bacteria</taxon>
        <taxon>Pseudomonadati</taxon>
        <taxon>Pseudomonadota</taxon>
        <taxon>Gammaproteobacteria</taxon>
        <taxon>Chromatiales</taxon>
        <taxon>Sedimenticolaceae</taxon>
        <taxon>Sedimenticola</taxon>
    </lineage>
</organism>
<feature type="non-terminal residue" evidence="3">
    <location>
        <position position="259"/>
    </location>
</feature>
<name>A0A831RNI8_9GAMM</name>
<dbReference type="SUPFAM" id="SSF51556">
    <property type="entry name" value="Metallo-dependent hydrolases"/>
    <property type="match status" value="1"/>
</dbReference>
<accession>A0A831RNI8</accession>
<dbReference type="InterPro" id="IPR032466">
    <property type="entry name" value="Metal_Hydrolase"/>
</dbReference>
<gene>
    <name evidence="3" type="ORF">ENI96_10240</name>
</gene>
<dbReference type="AlphaFoldDB" id="A0A831RNI8"/>
<dbReference type="EMBL" id="DRKP01000119">
    <property type="protein sequence ID" value="HEB96793.1"/>
    <property type="molecule type" value="Genomic_DNA"/>
</dbReference>
<reference evidence="3" key="1">
    <citation type="journal article" date="2020" name="mSystems">
        <title>Genome- and Community-Level Interaction Insights into Carbon Utilization and Element Cycling Functions of Hydrothermarchaeota in Hydrothermal Sediment.</title>
        <authorList>
            <person name="Zhou Z."/>
            <person name="Liu Y."/>
            <person name="Xu W."/>
            <person name="Pan J."/>
            <person name="Luo Z.H."/>
            <person name="Li M."/>
        </authorList>
    </citation>
    <scope>NUCLEOTIDE SEQUENCE [LARGE SCALE GENOMIC DNA]</scope>
    <source>
        <strain evidence="3">HyVt-443</strain>
    </source>
</reference>
<keyword evidence="1" id="KW-0378">Hydrolase</keyword>
<dbReference type="PANTHER" id="PTHR11113">
    <property type="entry name" value="N-ACETYLGLUCOSAMINE-6-PHOSPHATE DEACETYLASE"/>
    <property type="match status" value="1"/>
</dbReference>
<dbReference type="Pfam" id="PF01979">
    <property type="entry name" value="Amidohydro_1"/>
    <property type="match status" value="1"/>
</dbReference>
<dbReference type="Gene3D" id="3.20.20.140">
    <property type="entry name" value="Metal-dependent hydrolases"/>
    <property type="match status" value="1"/>
</dbReference>
<proteinExistence type="predicted"/>
<feature type="domain" description="Amidohydrolase-related" evidence="2">
    <location>
        <begin position="48"/>
        <end position="217"/>
    </location>
</feature>
<dbReference type="InterPro" id="IPR006680">
    <property type="entry name" value="Amidohydro-rel"/>
</dbReference>
<evidence type="ECO:0000256" key="1">
    <source>
        <dbReference type="ARBA" id="ARBA00022801"/>
    </source>
</evidence>
<protein>
    <submittedName>
        <fullName evidence="3">Adenine deaminase</fullName>
    </submittedName>
</protein>